<name>A0A923HUJ0_9FIRM</name>
<dbReference type="RefSeq" id="WP_148566134.1">
    <property type="nucleotide sequence ID" value="NZ_RXYA01000003.1"/>
</dbReference>
<keyword evidence="2" id="KW-1185">Reference proteome</keyword>
<dbReference type="GO" id="GO:0005829">
    <property type="term" value="C:cytosol"/>
    <property type="evidence" value="ECO:0007669"/>
    <property type="project" value="TreeGrafter"/>
</dbReference>
<dbReference type="GO" id="GO:0033969">
    <property type="term" value="F:gamma-glutamyl-gamma-aminobutyrate hydrolase activity"/>
    <property type="evidence" value="ECO:0007669"/>
    <property type="project" value="TreeGrafter"/>
</dbReference>
<keyword evidence="1" id="KW-0378">Hydrolase</keyword>
<proteinExistence type="predicted"/>
<dbReference type="PROSITE" id="PS51273">
    <property type="entry name" value="GATASE_TYPE_1"/>
    <property type="match status" value="1"/>
</dbReference>
<dbReference type="SUPFAM" id="SSF52317">
    <property type="entry name" value="Class I glutamine amidotransferase-like"/>
    <property type="match status" value="1"/>
</dbReference>
<dbReference type="Pfam" id="PF07722">
    <property type="entry name" value="Peptidase_C26"/>
    <property type="match status" value="1"/>
</dbReference>
<reference evidence="1" key="2">
    <citation type="submission" date="2020-10" db="EMBL/GenBank/DDBJ databases">
        <title>Comparative genomics of the Acetobacterium genus.</title>
        <authorList>
            <person name="Marshall C."/>
            <person name="May H."/>
            <person name="Norman S."/>
        </authorList>
    </citation>
    <scope>NUCLEOTIDE SEQUENCE</scope>
    <source>
        <strain evidence="1">DER-2019</strain>
    </source>
</reference>
<dbReference type="PANTHER" id="PTHR43235">
    <property type="entry name" value="GLUTAMINE AMIDOTRANSFERASE PB2B2.05-RELATED"/>
    <property type="match status" value="1"/>
</dbReference>
<dbReference type="GO" id="GO:0006598">
    <property type="term" value="P:polyamine catabolic process"/>
    <property type="evidence" value="ECO:0007669"/>
    <property type="project" value="TreeGrafter"/>
</dbReference>
<organism evidence="1 2">
    <name type="scientific">Acetobacterium paludosum</name>
    <dbReference type="NCBI Taxonomy" id="52693"/>
    <lineage>
        <taxon>Bacteria</taxon>
        <taxon>Bacillati</taxon>
        <taxon>Bacillota</taxon>
        <taxon>Clostridia</taxon>
        <taxon>Eubacteriales</taxon>
        <taxon>Eubacteriaceae</taxon>
        <taxon>Acetobacterium</taxon>
    </lineage>
</organism>
<evidence type="ECO:0000313" key="2">
    <source>
        <dbReference type="Proteomes" id="UP000616595"/>
    </source>
</evidence>
<dbReference type="EMBL" id="WJBD01000012">
    <property type="protein sequence ID" value="MBC3888848.1"/>
    <property type="molecule type" value="Genomic_DNA"/>
</dbReference>
<comment type="caution">
    <text evidence="1">The sequence shown here is derived from an EMBL/GenBank/DDBJ whole genome shotgun (WGS) entry which is preliminary data.</text>
</comment>
<dbReference type="Gene3D" id="3.40.50.880">
    <property type="match status" value="1"/>
</dbReference>
<dbReference type="Proteomes" id="UP000616595">
    <property type="component" value="Unassembled WGS sequence"/>
</dbReference>
<dbReference type="CDD" id="cd01745">
    <property type="entry name" value="GATase1_2"/>
    <property type="match status" value="1"/>
</dbReference>
<sequence>MKALIGITSTQVDDKMELLKEYADAVVAGGGIPVIIPALECFPFYDEYLSMLDGILISGGQDILPLYYGEEPIEGFRLMVEMTPERDAFELVLIKKALENNMPILGICRGLQAIVIAGGGTLYQDIDTCIDRTMRIKHFQECSFCTDTHSVELQKKTKLFEILQKDSVMTNSVHHQSIKQIPDGYIVTGRTRDGIIEAVESVQHEFVLGVQWHPEKLLEKNREWAKLFRAFVDKAVEFKNKKDEK</sequence>
<gene>
    <name evidence="1" type="ORF">GH810_11040</name>
</gene>
<dbReference type="AlphaFoldDB" id="A0A923HUJ0"/>
<reference evidence="1" key="1">
    <citation type="submission" date="2019-10" db="EMBL/GenBank/DDBJ databases">
        <authorList>
            <person name="Ross D.E."/>
            <person name="Gulliver D."/>
        </authorList>
    </citation>
    <scope>NUCLEOTIDE SEQUENCE</scope>
    <source>
        <strain evidence="1">DER-2019</strain>
    </source>
</reference>
<dbReference type="InterPro" id="IPR029062">
    <property type="entry name" value="Class_I_gatase-like"/>
</dbReference>
<protein>
    <submittedName>
        <fullName evidence="1">Gamma-glutamyl-gamma-aminobutyrate hydrolase family protein</fullName>
    </submittedName>
</protein>
<dbReference type="InterPro" id="IPR011697">
    <property type="entry name" value="Peptidase_C26"/>
</dbReference>
<evidence type="ECO:0000313" key="1">
    <source>
        <dbReference type="EMBL" id="MBC3888848.1"/>
    </source>
</evidence>
<dbReference type="PANTHER" id="PTHR43235:SF1">
    <property type="entry name" value="GLUTAMINE AMIDOTRANSFERASE PB2B2.05-RELATED"/>
    <property type="match status" value="1"/>
</dbReference>
<dbReference type="OrthoDB" id="9813383at2"/>
<dbReference type="InterPro" id="IPR044668">
    <property type="entry name" value="PuuD-like"/>
</dbReference>
<accession>A0A923HUJ0</accession>